<dbReference type="PROSITE" id="PS51371">
    <property type="entry name" value="CBS"/>
    <property type="match status" value="1"/>
</dbReference>
<dbReference type="InterPro" id="IPR046342">
    <property type="entry name" value="CBS_dom_sf"/>
</dbReference>
<evidence type="ECO:0000313" key="4">
    <source>
        <dbReference type="Proteomes" id="UP000280960"/>
    </source>
</evidence>
<keyword evidence="1" id="KW-0129">CBS domain</keyword>
<proteinExistence type="predicted"/>
<evidence type="ECO:0000256" key="1">
    <source>
        <dbReference type="PROSITE-ProRule" id="PRU00703"/>
    </source>
</evidence>
<keyword evidence="4" id="KW-1185">Reference proteome</keyword>
<dbReference type="Proteomes" id="UP000280960">
    <property type="component" value="Chromosome"/>
</dbReference>
<organism evidence="3 4">
    <name type="scientific">Biomaibacter acetigenes</name>
    <dbReference type="NCBI Taxonomy" id="2316383"/>
    <lineage>
        <taxon>Bacteria</taxon>
        <taxon>Bacillati</taxon>
        <taxon>Bacillota</taxon>
        <taxon>Clostridia</taxon>
        <taxon>Thermosediminibacterales</taxon>
        <taxon>Tepidanaerobacteraceae</taxon>
        <taxon>Biomaibacter</taxon>
    </lineage>
</organism>
<dbReference type="KEGG" id="bacg:D2962_10965"/>
<dbReference type="RefSeq" id="WP_122014988.1">
    <property type="nucleotide sequence ID" value="NZ_CP033169.1"/>
</dbReference>
<dbReference type="SUPFAM" id="SSF54631">
    <property type="entry name" value="CBS-domain pair"/>
    <property type="match status" value="1"/>
</dbReference>
<name>A0A3G2R6N6_9FIRM</name>
<dbReference type="EMBL" id="CP033169">
    <property type="protein sequence ID" value="AYO31053.1"/>
    <property type="molecule type" value="Genomic_DNA"/>
</dbReference>
<reference evidence="3 4" key="1">
    <citation type="submission" date="2018-10" db="EMBL/GenBank/DDBJ databases">
        <authorList>
            <person name="Zhang X."/>
        </authorList>
    </citation>
    <scope>NUCLEOTIDE SEQUENCE [LARGE SCALE GENOMIC DNA]</scope>
    <source>
        <strain evidence="3 4">SK-G1</strain>
    </source>
</reference>
<dbReference type="InterPro" id="IPR000644">
    <property type="entry name" value="CBS_dom"/>
</dbReference>
<evidence type="ECO:0000259" key="2">
    <source>
        <dbReference type="PROSITE" id="PS51371"/>
    </source>
</evidence>
<dbReference type="Pfam" id="PF00571">
    <property type="entry name" value="CBS"/>
    <property type="match status" value="1"/>
</dbReference>
<sequence>MLIRGIMVKKQDVSFLSQDDTLKQALTRLEEKGYTTFPVLDGNKFSGIITRRKIFETFFKGNFSDREEFLNTMRVKDIQRYPCPLNFPYCRK</sequence>
<protein>
    <submittedName>
        <fullName evidence="3">CBS domain-containing protein</fullName>
    </submittedName>
</protein>
<dbReference type="Gene3D" id="3.10.580.10">
    <property type="entry name" value="CBS-domain"/>
    <property type="match status" value="1"/>
</dbReference>
<accession>A0A3G2R6N6</accession>
<dbReference type="AlphaFoldDB" id="A0A3G2R6N6"/>
<feature type="domain" description="CBS" evidence="2">
    <location>
        <begin position="7"/>
        <end position="66"/>
    </location>
</feature>
<evidence type="ECO:0000313" key="3">
    <source>
        <dbReference type="EMBL" id="AYO31053.1"/>
    </source>
</evidence>
<gene>
    <name evidence="3" type="ORF">D2962_10965</name>
</gene>